<dbReference type="InterPro" id="IPR011704">
    <property type="entry name" value="ATPase_dyneun-rel_AAA"/>
</dbReference>
<proteinExistence type="predicted"/>
<gene>
    <name evidence="3" type="ordered locus">MYSTI_05950</name>
</gene>
<dbReference type="Pfam" id="PF07728">
    <property type="entry name" value="AAA_5"/>
    <property type="match status" value="1"/>
</dbReference>
<reference evidence="3 4" key="1">
    <citation type="journal article" date="2013" name="Genome Announc.">
        <title>Complete genome sequence of Myxococcus stipitatus strain DSM 14675, a fruiting myxobacterium.</title>
        <authorList>
            <person name="Huntley S."/>
            <person name="Kneip S."/>
            <person name="Treuner-Lange A."/>
            <person name="Sogaard-Andersen L."/>
        </authorList>
    </citation>
    <scope>NUCLEOTIDE SEQUENCE [LARGE SCALE GENOMIC DNA]</scope>
    <source>
        <strain evidence="4">DSM 14675 / JCM 12634 / Mx s8</strain>
    </source>
</reference>
<dbReference type="Gene3D" id="3.40.50.300">
    <property type="entry name" value="P-loop containing nucleotide triphosphate hydrolases"/>
    <property type="match status" value="1"/>
</dbReference>
<evidence type="ECO:0000256" key="1">
    <source>
        <dbReference type="SAM" id="MobiDB-lite"/>
    </source>
</evidence>
<dbReference type="InterPro" id="IPR052934">
    <property type="entry name" value="Methyl-DNA_Rec/Restrict_Enz"/>
</dbReference>
<dbReference type="SUPFAM" id="SSF52540">
    <property type="entry name" value="P-loop containing nucleoside triphosphate hydrolases"/>
    <property type="match status" value="1"/>
</dbReference>
<feature type="region of interest" description="Disordered" evidence="1">
    <location>
        <begin position="146"/>
        <end position="165"/>
    </location>
</feature>
<dbReference type="InterPro" id="IPR027417">
    <property type="entry name" value="P-loop_NTPase"/>
</dbReference>
<dbReference type="CDD" id="cd00009">
    <property type="entry name" value="AAA"/>
    <property type="match status" value="1"/>
</dbReference>
<dbReference type="Proteomes" id="UP000011131">
    <property type="component" value="Chromosome"/>
</dbReference>
<keyword evidence="4" id="KW-1185">Reference proteome</keyword>
<dbReference type="SMART" id="SM00382">
    <property type="entry name" value="AAA"/>
    <property type="match status" value="1"/>
</dbReference>
<organism evidence="3 4">
    <name type="scientific">Myxococcus stipitatus (strain DSM 14675 / JCM 12634 / Mx s8)</name>
    <dbReference type="NCBI Taxonomy" id="1278073"/>
    <lineage>
        <taxon>Bacteria</taxon>
        <taxon>Pseudomonadati</taxon>
        <taxon>Myxococcota</taxon>
        <taxon>Myxococcia</taxon>
        <taxon>Myxococcales</taxon>
        <taxon>Cystobacterineae</taxon>
        <taxon>Myxococcaceae</taxon>
        <taxon>Myxococcus</taxon>
    </lineage>
</organism>
<dbReference type="HOGENOM" id="CLU_583720_0_0_7"/>
<evidence type="ECO:0000313" key="3">
    <source>
        <dbReference type="EMBL" id="AGC47223.1"/>
    </source>
</evidence>
<evidence type="ECO:0000259" key="2">
    <source>
        <dbReference type="SMART" id="SM00382"/>
    </source>
</evidence>
<dbReference type="InterPro" id="IPR003593">
    <property type="entry name" value="AAA+_ATPase"/>
</dbReference>
<dbReference type="OrthoDB" id="9781481at2"/>
<dbReference type="KEGG" id="msd:MYSTI_05950"/>
<dbReference type="AlphaFoldDB" id="L7UGR6"/>
<dbReference type="eggNOG" id="COG1401">
    <property type="taxonomic scope" value="Bacteria"/>
</dbReference>
<dbReference type="EMBL" id="CP004025">
    <property type="protein sequence ID" value="AGC47223.1"/>
    <property type="molecule type" value="Genomic_DNA"/>
</dbReference>
<dbReference type="GO" id="GO:0005524">
    <property type="term" value="F:ATP binding"/>
    <property type="evidence" value="ECO:0007669"/>
    <property type="project" value="InterPro"/>
</dbReference>
<protein>
    <submittedName>
        <fullName evidence="3">5-methylcytosine-specific restriction enzyme B</fullName>
    </submittedName>
</protein>
<feature type="domain" description="AAA+ ATPase" evidence="2">
    <location>
        <begin position="210"/>
        <end position="373"/>
    </location>
</feature>
<evidence type="ECO:0000313" key="4">
    <source>
        <dbReference type="Proteomes" id="UP000011131"/>
    </source>
</evidence>
<dbReference type="GO" id="GO:0016887">
    <property type="term" value="F:ATP hydrolysis activity"/>
    <property type="evidence" value="ECO:0007669"/>
    <property type="project" value="InterPro"/>
</dbReference>
<dbReference type="STRING" id="1278073.MYSTI_05950"/>
<dbReference type="PATRIC" id="fig|1278073.3.peg.6032"/>
<dbReference type="REBASE" id="58998">
    <property type="entry name" value="Mst14675McrBCP"/>
</dbReference>
<accession>L7UGR6</accession>
<dbReference type="RefSeq" id="WP_015351478.1">
    <property type="nucleotide sequence ID" value="NC_020126.1"/>
</dbReference>
<dbReference type="PANTHER" id="PTHR37291">
    <property type="entry name" value="5-METHYLCYTOSINE-SPECIFIC RESTRICTION ENZYME B"/>
    <property type="match status" value="1"/>
</dbReference>
<dbReference type="PANTHER" id="PTHR37291:SF1">
    <property type="entry name" value="TYPE IV METHYL-DIRECTED RESTRICTION ENZYME ECOKMCRB SUBUNIT"/>
    <property type="match status" value="1"/>
</dbReference>
<sequence length="468" mass="52336">MTRNVASKELAELNRILRAVPDHSARTEARYDELKGWFSQVLGVPEDLMKATFISGGKQVGPRLTTPGIQLARPRLAIGVLGRLHELEACFKRVQLEVGSGPEHSMGALVLVGALDEQQWSVVGLVEPEGGPLEKPLRALFPSLEVSRPVTGGPGPDRETTEYTTATRQGLPLPRVGENTYPGLADVTWLADELGIPSAWLDEVRASLEEKKSLVFYGPPGTGKTFIARRLAEALQPRPNLRAFVQLHPSYGYEDLFEGYRPQPGSGGISLTKRPGPLRKLVEQAEQNPAEPVVLVLDEMNRGNLPKVFGELYFLLEYRGESISLMYSPDESFKLPKNLLVLGAMNTADRSIVLLDQALRRRFAFISLFPGEPPVDRMLRTFLSRRVPQMAWVADLLDLVNEKLDDRNSAIGPSHFMRSDLSEAVLARVWRHNILPALEDHFFSNRRRLDDFALPRLVEEARERSREE</sequence>
<name>L7UGR6_MYXSD</name>